<organism evidence="4">
    <name type="scientific">Arcobacter sp. AZ-2023</name>
    <dbReference type="NCBI Taxonomy" id="3074453"/>
    <lineage>
        <taxon>Bacteria</taxon>
        <taxon>Pseudomonadati</taxon>
        <taxon>Campylobacterota</taxon>
        <taxon>Epsilonproteobacteria</taxon>
        <taxon>Campylobacterales</taxon>
        <taxon>Arcobacteraceae</taxon>
        <taxon>Arcobacter</taxon>
    </lineage>
</organism>
<protein>
    <recommendedName>
        <fullName evidence="1">Cation efflux protein cytoplasmic domain-containing protein</fullName>
    </recommendedName>
</protein>
<reference evidence="2" key="2">
    <citation type="submission" date="2023-09" db="EMBL/GenBank/DDBJ databases">
        <title>Characterization of Arcobacter Isolates from Retail Chicken Sold in Supermarkets in Tbilisi, Georgia.</title>
        <authorList>
            <person name="Matthias R."/>
            <person name="Zautner A.E."/>
        </authorList>
    </citation>
    <scope>NUCLEOTIDE SEQUENCE</scope>
    <source>
        <strain evidence="3">LEO 108</strain>
        <strain evidence="2">LEO 109</strain>
    </source>
</reference>
<sequence>MDSNVDDLKQIEKLMINSDSRILSIHDLHLYRPNSNECYGSVHVVLNENLTLIEIEKILENIRFILSQVIKVVFTNLFKNYTKKRFFV</sequence>
<evidence type="ECO:0000313" key="3">
    <source>
        <dbReference type="EMBL" id="WNL15247.1"/>
    </source>
</evidence>
<dbReference type="AlphaFoldDB" id="A0AA96D861"/>
<dbReference type="InterPro" id="IPR027470">
    <property type="entry name" value="Cation_efflux_CTD"/>
</dbReference>
<dbReference type="Pfam" id="PF16916">
    <property type="entry name" value="ZT_dimer"/>
    <property type="match status" value="1"/>
</dbReference>
<dbReference type="InterPro" id="IPR036837">
    <property type="entry name" value="Cation_efflux_CTD_sf"/>
</dbReference>
<name>A0AA96D861_9BACT</name>
<dbReference type="EMBL" id="CP134844">
    <property type="protein sequence ID" value="WNL11802.1"/>
    <property type="molecule type" value="Genomic_DNA"/>
</dbReference>
<evidence type="ECO:0000313" key="2">
    <source>
        <dbReference type="EMBL" id="WNL11802.1"/>
    </source>
</evidence>
<dbReference type="SUPFAM" id="SSF160240">
    <property type="entry name" value="Cation efflux protein cytoplasmic domain-like"/>
    <property type="match status" value="1"/>
</dbReference>
<dbReference type="EMBL" id="CP134851">
    <property type="protein sequence ID" value="WNL22827.1"/>
    <property type="molecule type" value="Genomic_DNA"/>
</dbReference>
<gene>
    <name evidence="3" type="ORF">RJG51_03400</name>
    <name evidence="2" type="ORF">RJG52_07650</name>
    <name evidence="4" type="ORF">RJG55_07655</name>
    <name evidence="5" type="ORF">RJG57_03715</name>
</gene>
<dbReference type="Gene3D" id="3.30.70.1350">
    <property type="entry name" value="Cation efflux protein, cytoplasmic domain"/>
    <property type="match status" value="1"/>
</dbReference>
<dbReference type="EMBL" id="CP134845">
    <property type="protein sequence ID" value="WNL15247.1"/>
    <property type="molecule type" value="Genomic_DNA"/>
</dbReference>
<evidence type="ECO:0000259" key="1">
    <source>
        <dbReference type="Pfam" id="PF16916"/>
    </source>
</evidence>
<evidence type="ECO:0000313" key="4">
    <source>
        <dbReference type="EMBL" id="WNL22827.1"/>
    </source>
</evidence>
<accession>A0AA96D861</accession>
<reference evidence="4" key="1">
    <citation type="submission" date="2023-09" db="EMBL/GenBank/DDBJ databases">
        <title>Arcobacter tbilisiensis sp. nov. isolated from chicken meat in Tbilisi, Georgia.</title>
        <authorList>
            <person name="Matthias R."/>
            <person name="Zautner A.E."/>
        </authorList>
    </citation>
    <scope>NUCLEOTIDE SEQUENCE</scope>
    <source>
        <strain evidence="5">LEO 70</strain>
        <strain evidence="4">LEO 74</strain>
    </source>
</reference>
<proteinExistence type="predicted"/>
<feature type="domain" description="Cation efflux protein cytoplasmic" evidence="1">
    <location>
        <begin position="7"/>
        <end position="68"/>
    </location>
</feature>
<evidence type="ECO:0000313" key="5">
    <source>
        <dbReference type="EMBL" id="WNL26280.1"/>
    </source>
</evidence>
<dbReference type="EMBL" id="CP134852">
    <property type="protein sequence ID" value="WNL26280.1"/>
    <property type="molecule type" value="Genomic_DNA"/>
</dbReference>